<dbReference type="Gene3D" id="3.40.50.2300">
    <property type="match status" value="1"/>
</dbReference>
<dbReference type="PANTHER" id="PTHR22891">
    <property type="entry name" value="EUKARYOTIC TRANSLATION INITIATION FACTOR 2C"/>
    <property type="match status" value="1"/>
</dbReference>
<feature type="domain" description="Piwi" evidence="1">
    <location>
        <begin position="121"/>
        <end position="317"/>
    </location>
</feature>
<sequence length="317" mass="35577">MSFDPKLITFPGRILDPEKIIIGNNVSVDVDPMTADFTRSLTDLNGRKSLLDTGVLRDWAVVYPRKFAQNEVFEFCKILANAAKTLGFPIPKPHFEAINDDRPATYVNAIEMICQSNNPLLVMTILPNNRQDRYDAIKKKCYVQRSVPNQVVLAKNMSKKNMSVCTKIAIQMCCKIGGSPWSVNIPFKTPTMVVGFDVCHDKALSQTSVGALVASLNPSYTRYYSSVTFHKNGSELCDFLAAEFMKCLVAYRNNNNGLLPTRIFFYRDSVGEGNYHYTLEVEVAKIVAMWKLTYPEAGECPLTYIIVSKGINCQDFS</sequence>
<dbReference type="PROSITE" id="PS50822">
    <property type="entry name" value="PIWI"/>
    <property type="match status" value="1"/>
</dbReference>
<protein>
    <recommendedName>
        <fullName evidence="1">Piwi domain-containing protein</fullName>
    </recommendedName>
</protein>
<proteinExistence type="predicted"/>
<evidence type="ECO:0000313" key="2">
    <source>
        <dbReference type="EMBL" id="KAF6211399.1"/>
    </source>
</evidence>
<keyword evidence="3" id="KW-1185">Reference proteome</keyword>
<dbReference type="SMART" id="SM00950">
    <property type="entry name" value="Piwi"/>
    <property type="match status" value="1"/>
</dbReference>
<dbReference type="InterPro" id="IPR003165">
    <property type="entry name" value="Piwi"/>
</dbReference>
<dbReference type="InterPro" id="IPR012337">
    <property type="entry name" value="RNaseH-like_sf"/>
</dbReference>
<comment type="caution">
    <text evidence="2">The sequence shown here is derived from an EMBL/GenBank/DDBJ whole genome shotgun (WGS) entry which is preliminary data.</text>
</comment>
<dbReference type="AlphaFoldDB" id="A0A8S9XS55"/>
<dbReference type="InterPro" id="IPR036397">
    <property type="entry name" value="RNaseH_sf"/>
</dbReference>
<dbReference type="EMBL" id="WIXP02000004">
    <property type="protein sequence ID" value="KAF6211399.1"/>
    <property type="molecule type" value="Genomic_DNA"/>
</dbReference>
<dbReference type="Gene3D" id="3.30.420.10">
    <property type="entry name" value="Ribonuclease H-like superfamily/Ribonuclease H"/>
    <property type="match status" value="1"/>
</dbReference>
<evidence type="ECO:0000313" key="3">
    <source>
        <dbReference type="Proteomes" id="UP000466442"/>
    </source>
</evidence>
<dbReference type="GO" id="GO:0003676">
    <property type="term" value="F:nucleic acid binding"/>
    <property type="evidence" value="ECO:0007669"/>
    <property type="project" value="InterPro"/>
</dbReference>
<dbReference type="Proteomes" id="UP000466442">
    <property type="component" value="Unassembled WGS sequence"/>
</dbReference>
<gene>
    <name evidence="2" type="ORF">GE061_011911</name>
</gene>
<accession>A0A8S9XS55</accession>
<name>A0A8S9XS55_APOLU</name>
<evidence type="ECO:0000259" key="1">
    <source>
        <dbReference type="PROSITE" id="PS50822"/>
    </source>
</evidence>
<organism evidence="2 3">
    <name type="scientific">Apolygus lucorum</name>
    <name type="common">Small green plant bug</name>
    <name type="synonym">Lygocoris lucorum</name>
    <dbReference type="NCBI Taxonomy" id="248454"/>
    <lineage>
        <taxon>Eukaryota</taxon>
        <taxon>Metazoa</taxon>
        <taxon>Ecdysozoa</taxon>
        <taxon>Arthropoda</taxon>
        <taxon>Hexapoda</taxon>
        <taxon>Insecta</taxon>
        <taxon>Pterygota</taxon>
        <taxon>Neoptera</taxon>
        <taxon>Paraneoptera</taxon>
        <taxon>Hemiptera</taxon>
        <taxon>Heteroptera</taxon>
        <taxon>Panheteroptera</taxon>
        <taxon>Cimicomorpha</taxon>
        <taxon>Miridae</taxon>
        <taxon>Mirini</taxon>
        <taxon>Apolygus</taxon>
    </lineage>
</organism>
<dbReference type="OrthoDB" id="445936at2759"/>
<reference evidence="2" key="1">
    <citation type="journal article" date="2021" name="Mol. Ecol. Resour.">
        <title>Apolygus lucorum genome provides insights into omnivorousness and mesophyll feeding.</title>
        <authorList>
            <person name="Liu Y."/>
            <person name="Liu H."/>
            <person name="Wang H."/>
            <person name="Huang T."/>
            <person name="Liu B."/>
            <person name="Yang B."/>
            <person name="Yin L."/>
            <person name="Li B."/>
            <person name="Zhang Y."/>
            <person name="Zhang S."/>
            <person name="Jiang F."/>
            <person name="Zhang X."/>
            <person name="Ren Y."/>
            <person name="Wang B."/>
            <person name="Wang S."/>
            <person name="Lu Y."/>
            <person name="Wu K."/>
            <person name="Fan W."/>
            <person name="Wang G."/>
        </authorList>
    </citation>
    <scope>NUCLEOTIDE SEQUENCE</scope>
    <source>
        <strain evidence="2">12Hb</strain>
    </source>
</reference>
<dbReference type="Pfam" id="PF02171">
    <property type="entry name" value="Piwi"/>
    <property type="match status" value="1"/>
</dbReference>
<dbReference type="SUPFAM" id="SSF53098">
    <property type="entry name" value="Ribonuclease H-like"/>
    <property type="match status" value="1"/>
</dbReference>